<protein>
    <submittedName>
        <fullName evidence="2">Uncharacterized protein</fullName>
    </submittedName>
</protein>
<accession>A0A2I1HU24</accession>
<name>A0A2I1HU24_9GLOM</name>
<feature type="compositionally biased region" description="Polar residues" evidence="1">
    <location>
        <begin position="7"/>
        <end position="20"/>
    </location>
</feature>
<proteinExistence type="predicted"/>
<dbReference type="AlphaFoldDB" id="A0A2I1HU24"/>
<organism evidence="2 3">
    <name type="scientific">Rhizophagus irregularis</name>
    <dbReference type="NCBI Taxonomy" id="588596"/>
    <lineage>
        <taxon>Eukaryota</taxon>
        <taxon>Fungi</taxon>
        <taxon>Fungi incertae sedis</taxon>
        <taxon>Mucoromycota</taxon>
        <taxon>Glomeromycotina</taxon>
        <taxon>Glomeromycetes</taxon>
        <taxon>Glomerales</taxon>
        <taxon>Glomeraceae</taxon>
        <taxon>Rhizophagus</taxon>
    </lineage>
</organism>
<gene>
    <name evidence="2" type="ORF">RhiirA4_488770</name>
</gene>
<sequence>MSKRKFVSSSNKITTKNTLATRRSTRKKTTQQEDTIELEADSNSTKDDPVKISQKVTQRKRNQKNTTVLESSILTPQKPSSRTTRKSKKQDVQLSEGSNNN</sequence>
<keyword evidence="3" id="KW-1185">Reference proteome</keyword>
<dbReference type="Proteomes" id="UP000234323">
    <property type="component" value="Unassembled WGS sequence"/>
</dbReference>
<dbReference type="EMBL" id="LLXI01007012">
    <property type="protein sequence ID" value="PKY62381.1"/>
    <property type="molecule type" value="Genomic_DNA"/>
</dbReference>
<feature type="non-terminal residue" evidence="2">
    <location>
        <position position="101"/>
    </location>
</feature>
<feature type="region of interest" description="Disordered" evidence="1">
    <location>
        <begin position="1"/>
        <end position="101"/>
    </location>
</feature>
<evidence type="ECO:0000313" key="3">
    <source>
        <dbReference type="Proteomes" id="UP000234323"/>
    </source>
</evidence>
<evidence type="ECO:0000313" key="2">
    <source>
        <dbReference type="EMBL" id="PKY62381.1"/>
    </source>
</evidence>
<feature type="compositionally biased region" description="Polar residues" evidence="1">
    <location>
        <begin position="64"/>
        <end position="79"/>
    </location>
</feature>
<reference evidence="2 3" key="1">
    <citation type="submission" date="2015-10" db="EMBL/GenBank/DDBJ databases">
        <title>Genome analyses suggest a sexual origin of heterokaryosis in a supposedly ancient asexual fungus.</title>
        <authorList>
            <person name="Ropars J."/>
            <person name="Sedzielewska K."/>
            <person name="Noel J."/>
            <person name="Charron P."/>
            <person name="Farinelli L."/>
            <person name="Marton T."/>
            <person name="Kruger M."/>
            <person name="Pelin A."/>
            <person name="Brachmann A."/>
            <person name="Corradi N."/>
        </authorList>
    </citation>
    <scope>NUCLEOTIDE SEQUENCE [LARGE SCALE GENOMIC DNA]</scope>
    <source>
        <strain evidence="2 3">A4</strain>
    </source>
</reference>
<feature type="compositionally biased region" description="Polar residues" evidence="1">
    <location>
        <begin position="92"/>
        <end position="101"/>
    </location>
</feature>
<comment type="caution">
    <text evidence="2">The sequence shown here is derived from an EMBL/GenBank/DDBJ whole genome shotgun (WGS) entry which is preliminary data.</text>
</comment>
<evidence type="ECO:0000256" key="1">
    <source>
        <dbReference type="SAM" id="MobiDB-lite"/>
    </source>
</evidence>